<gene>
    <name evidence="1" type="ORF">PENNAL_c0350G10753</name>
</gene>
<comment type="caution">
    <text evidence="1">The sequence shown here is derived from an EMBL/GenBank/DDBJ whole genome shotgun (WGS) entry which is preliminary data.</text>
</comment>
<dbReference type="Proteomes" id="UP000191691">
    <property type="component" value="Unassembled WGS sequence"/>
</dbReference>
<dbReference type="AlphaFoldDB" id="A0A1V6W7I3"/>
<name>A0A1V6W7I3_PENNA</name>
<sequence>YHNNDRMDLSTFSTDIATLESGDTFDYNTAIASLLISRD</sequence>
<accession>A0A1V6W7I3</accession>
<dbReference type="EMBL" id="MOOB01000350">
    <property type="protein sequence ID" value="OQE58897.1"/>
    <property type="molecule type" value="Genomic_DNA"/>
</dbReference>
<evidence type="ECO:0000313" key="1">
    <source>
        <dbReference type="EMBL" id="OQE58897.1"/>
    </source>
</evidence>
<reference evidence="2" key="1">
    <citation type="journal article" date="2017" name="Nat. Microbiol.">
        <title>Global analysis of biosynthetic gene clusters reveals vast potential of secondary metabolite production in Penicillium species.</title>
        <authorList>
            <person name="Nielsen J.C."/>
            <person name="Grijseels S."/>
            <person name="Prigent S."/>
            <person name="Ji B."/>
            <person name="Dainat J."/>
            <person name="Nielsen K.F."/>
            <person name="Frisvad J.C."/>
            <person name="Workman M."/>
            <person name="Nielsen J."/>
        </authorList>
    </citation>
    <scope>NUCLEOTIDE SEQUENCE [LARGE SCALE GENOMIC DNA]</scope>
    <source>
        <strain evidence="2">IBT 13039</strain>
    </source>
</reference>
<protein>
    <submittedName>
        <fullName evidence="1">Uncharacterized protein</fullName>
    </submittedName>
</protein>
<keyword evidence="2" id="KW-1185">Reference proteome</keyword>
<proteinExistence type="predicted"/>
<evidence type="ECO:0000313" key="2">
    <source>
        <dbReference type="Proteomes" id="UP000191691"/>
    </source>
</evidence>
<feature type="non-terminal residue" evidence="1">
    <location>
        <position position="1"/>
    </location>
</feature>
<organism evidence="1 2">
    <name type="scientific">Penicillium nalgiovense</name>
    <dbReference type="NCBI Taxonomy" id="60175"/>
    <lineage>
        <taxon>Eukaryota</taxon>
        <taxon>Fungi</taxon>
        <taxon>Dikarya</taxon>
        <taxon>Ascomycota</taxon>
        <taxon>Pezizomycotina</taxon>
        <taxon>Eurotiomycetes</taxon>
        <taxon>Eurotiomycetidae</taxon>
        <taxon>Eurotiales</taxon>
        <taxon>Aspergillaceae</taxon>
        <taxon>Penicillium</taxon>
    </lineage>
</organism>